<name>A0A067Q9B4_9AGAM</name>
<dbReference type="HOGENOM" id="CLU_093219_0_0_1"/>
<feature type="compositionally biased region" description="Low complexity" evidence="1">
    <location>
        <begin position="230"/>
        <end position="242"/>
    </location>
</feature>
<gene>
    <name evidence="2" type="ORF">JAAARDRAFT_29671</name>
</gene>
<dbReference type="AlphaFoldDB" id="A0A067Q9B4"/>
<protein>
    <submittedName>
        <fullName evidence="2">Uncharacterized protein</fullName>
    </submittedName>
</protein>
<feature type="compositionally biased region" description="Basic and acidic residues" evidence="1">
    <location>
        <begin position="245"/>
        <end position="254"/>
    </location>
</feature>
<reference evidence="3" key="1">
    <citation type="journal article" date="2014" name="Proc. Natl. Acad. Sci. U.S.A.">
        <title>Extensive sampling of basidiomycete genomes demonstrates inadequacy of the white-rot/brown-rot paradigm for wood decay fungi.</title>
        <authorList>
            <person name="Riley R."/>
            <person name="Salamov A.A."/>
            <person name="Brown D.W."/>
            <person name="Nagy L.G."/>
            <person name="Floudas D."/>
            <person name="Held B.W."/>
            <person name="Levasseur A."/>
            <person name="Lombard V."/>
            <person name="Morin E."/>
            <person name="Otillar R."/>
            <person name="Lindquist E.A."/>
            <person name="Sun H."/>
            <person name="LaButti K.M."/>
            <person name="Schmutz J."/>
            <person name="Jabbour D."/>
            <person name="Luo H."/>
            <person name="Baker S.E."/>
            <person name="Pisabarro A.G."/>
            <person name="Walton J.D."/>
            <person name="Blanchette R.A."/>
            <person name="Henrissat B."/>
            <person name="Martin F."/>
            <person name="Cullen D."/>
            <person name="Hibbett D.S."/>
            <person name="Grigoriev I.V."/>
        </authorList>
    </citation>
    <scope>NUCLEOTIDE SEQUENCE [LARGE SCALE GENOMIC DNA]</scope>
    <source>
        <strain evidence="3">MUCL 33604</strain>
    </source>
</reference>
<feature type="compositionally biased region" description="Polar residues" evidence="1">
    <location>
        <begin position="214"/>
        <end position="227"/>
    </location>
</feature>
<accession>A0A067Q9B4</accession>
<keyword evidence="3" id="KW-1185">Reference proteome</keyword>
<organism evidence="2 3">
    <name type="scientific">Jaapia argillacea MUCL 33604</name>
    <dbReference type="NCBI Taxonomy" id="933084"/>
    <lineage>
        <taxon>Eukaryota</taxon>
        <taxon>Fungi</taxon>
        <taxon>Dikarya</taxon>
        <taxon>Basidiomycota</taxon>
        <taxon>Agaricomycotina</taxon>
        <taxon>Agaricomycetes</taxon>
        <taxon>Agaricomycetidae</taxon>
        <taxon>Jaapiales</taxon>
        <taxon>Jaapiaceae</taxon>
        <taxon>Jaapia</taxon>
    </lineage>
</organism>
<evidence type="ECO:0000313" key="3">
    <source>
        <dbReference type="Proteomes" id="UP000027265"/>
    </source>
</evidence>
<proteinExistence type="predicted"/>
<sequence length="275" mass="30135">MPSSPTHWLEETFTTKRQVEELLRPELENGTLHPRDYELSAAFLPGYHRYYPFLYAGAMAPIPYARSFIRPPKSPRSFAIWTTFFSLGGFMTGQAKRFGAHVDFRRSLQDPQGFAQAMENVNVKLGGLNPVGFNMRQSDPIWGRRSGGKQAQADDTTPQTEGDWVVKSMDDTNPTPPSAKQPQAAPPDKDTSTRWGQIRSAANTAPPSSWEAIRQTNAKAQMQSMKPSSDRAAAPTAAGDDGAPVDDRAGEQARFDALLEAERKMASGSGGGAWT</sequence>
<feature type="region of interest" description="Disordered" evidence="1">
    <location>
        <begin position="136"/>
        <end position="254"/>
    </location>
</feature>
<evidence type="ECO:0000313" key="2">
    <source>
        <dbReference type="EMBL" id="KDQ63643.1"/>
    </source>
</evidence>
<dbReference type="InParanoid" id="A0A067Q9B4"/>
<dbReference type="OrthoDB" id="3201807at2759"/>
<dbReference type="Proteomes" id="UP000027265">
    <property type="component" value="Unassembled WGS sequence"/>
</dbReference>
<evidence type="ECO:0000256" key="1">
    <source>
        <dbReference type="SAM" id="MobiDB-lite"/>
    </source>
</evidence>
<dbReference type="EMBL" id="KL197710">
    <property type="protein sequence ID" value="KDQ63643.1"/>
    <property type="molecule type" value="Genomic_DNA"/>
</dbReference>